<feature type="coiled-coil region" evidence="9">
    <location>
        <begin position="203"/>
        <end position="334"/>
    </location>
</feature>
<reference evidence="13" key="2">
    <citation type="submission" date="2025-08" db="UniProtKB">
        <authorList>
            <consortium name="RefSeq"/>
        </authorList>
    </citation>
    <scope>IDENTIFICATION</scope>
    <source>
        <tissue evidence="13">Leaf</tissue>
    </source>
</reference>
<dbReference type="GO" id="GO:0005634">
    <property type="term" value="C:nucleus"/>
    <property type="evidence" value="ECO:0007669"/>
    <property type="project" value="UniProtKB-SubCell"/>
</dbReference>
<comment type="similarity">
    <text evidence="1 8">Belongs to the NDC80/HEC1 family.</text>
</comment>
<sequence length="570" mass="64290">MRGKATGKRKATDIFGGAPPPPPPSVEHHRHLVNSRDSDASFASSRPSSVGLSRDLQHSDRSHQIRSINTFLASHNFPISLRANPVPPVKDISETLKFLLSTVDCPCDTLKWDEDVVFFLKSINCPLKLTKSTLRAPNSPHNWPNVLAVANWLVQYARFHQHLSSNSFPNSDANSMQSFGLQSFRHFIRNEDDLVNELDSDFLGKLEAEKASMAETISNCENASGELEAKLDALRKGPSKKEALERVKADLEKDVNKFRTMVTERSERTRGMEKVVEMKEREVIAKEEERERISEENKELKKSVEEQSFNVRDVERMKRELVAVERDVSEGEEARDGWEQKAWELNSRISNQFHQIQTMAIDCNQAMRRLKVDVQFVVNERGVEPGEVMGVDYKAVVKPALCSLYDGIKEGSMKKVEELVTLQEQASEMASKIESRKRILGSIQLQINEVEEKMRVVKKEAQELAAKCDLEVKTMAGGVKTEEVNLEVVEKEAAEILKGSEVRLEEEAKQSEAEVQATAAKLFALIDAISKHKEYMDSKILEVKTRVEDTASAVSEIYKASFKKHFGGSC</sequence>
<keyword evidence="6 8" id="KW-0131">Cell cycle</keyword>
<comment type="subunit">
    <text evidence="8">Component of the NDC80 complex.</text>
</comment>
<evidence type="ECO:0000256" key="10">
    <source>
        <dbReference type="SAM" id="MobiDB-lite"/>
    </source>
</evidence>
<evidence type="ECO:0000313" key="13">
    <source>
        <dbReference type="RefSeq" id="XP_018446979.1"/>
    </source>
</evidence>
<feature type="coiled-coil region" evidence="9">
    <location>
        <begin position="440"/>
        <end position="467"/>
    </location>
</feature>
<dbReference type="Proteomes" id="UP000504610">
    <property type="component" value="Chromosome 7"/>
</dbReference>
<dbReference type="RefSeq" id="XP_018446979.1">
    <property type="nucleotide sequence ID" value="XM_018591477.2"/>
</dbReference>
<evidence type="ECO:0000256" key="6">
    <source>
        <dbReference type="ARBA" id="ARBA00023306"/>
    </source>
</evidence>
<evidence type="ECO:0000256" key="3">
    <source>
        <dbReference type="ARBA" id="ARBA00022618"/>
    </source>
</evidence>
<dbReference type="PANTHER" id="PTHR46681:SF1">
    <property type="entry name" value="KINETOCHORE PROTEIN NDC80 HOMOLOG"/>
    <property type="match status" value="1"/>
</dbReference>
<gene>
    <name evidence="13" type="primary">LOC108818491</name>
</gene>
<evidence type="ECO:0000256" key="5">
    <source>
        <dbReference type="ARBA" id="ARBA00023054"/>
    </source>
</evidence>
<reference evidence="12" key="1">
    <citation type="journal article" date="2019" name="Database">
        <title>The radish genome database (RadishGD): an integrated information resource for radish genomics.</title>
        <authorList>
            <person name="Yu H.J."/>
            <person name="Baek S."/>
            <person name="Lee Y.J."/>
            <person name="Cho A."/>
            <person name="Mun J.H."/>
        </authorList>
    </citation>
    <scope>NUCLEOTIDE SEQUENCE [LARGE SCALE GENOMIC DNA]</scope>
    <source>
        <strain evidence="12">cv. WK10039</strain>
    </source>
</reference>
<proteinExistence type="inferred from homology"/>
<dbReference type="InterPro" id="IPR055307">
    <property type="entry name" value="NDC80_plants"/>
</dbReference>
<dbReference type="Gene3D" id="1.10.418.30">
    <property type="entry name" value="Ncd80 complex, Ncd80 subunit"/>
    <property type="match status" value="1"/>
</dbReference>
<dbReference type="GeneID" id="108818491"/>
<dbReference type="OrthoDB" id="7459479at2759"/>
<dbReference type="GO" id="GO:0031262">
    <property type="term" value="C:Ndc80 complex"/>
    <property type="evidence" value="ECO:0007669"/>
    <property type="project" value="UniProtKB-UniRule"/>
</dbReference>
<dbReference type="GO" id="GO:0051315">
    <property type="term" value="P:attachment of mitotic spindle microtubules to kinetochore"/>
    <property type="evidence" value="ECO:0007669"/>
    <property type="project" value="UniProtKB-UniRule"/>
</dbReference>
<feature type="region of interest" description="Disordered" evidence="10">
    <location>
        <begin position="1"/>
        <end position="59"/>
    </location>
</feature>
<dbReference type="Pfam" id="PF03801">
    <property type="entry name" value="Ndc80_HEC"/>
    <property type="match status" value="1"/>
</dbReference>
<feature type="compositionally biased region" description="Low complexity" evidence="10">
    <location>
        <begin position="40"/>
        <end position="49"/>
    </location>
</feature>
<feature type="coiled-coil region" evidence="9">
    <location>
        <begin position="494"/>
        <end position="521"/>
    </location>
</feature>
<keyword evidence="2 8" id="KW-0158">Chromosome</keyword>
<protein>
    <recommendedName>
        <fullName evidence="8">Kinetochore protein NDC80</fullName>
    </recommendedName>
</protein>
<comment type="function">
    <text evidence="8">Acts as a component of the essential kinetochore-associated NDC80 complex, which is required for chromosome segregation and spindle checkpoint activity.</text>
</comment>
<evidence type="ECO:0000256" key="7">
    <source>
        <dbReference type="ARBA" id="ARBA00023328"/>
    </source>
</evidence>
<evidence type="ECO:0000256" key="1">
    <source>
        <dbReference type="ARBA" id="ARBA00007050"/>
    </source>
</evidence>
<evidence type="ECO:0000256" key="8">
    <source>
        <dbReference type="RuleBase" id="RU368072"/>
    </source>
</evidence>
<evidence type="ECO:0000256" key="9">
    <source>
        <dbReference type="SAM" id="Coils"/>
    </source>
</evidence>
<evidence type="ECO:0000259" key="11">
    <source>
        <dbReference type="Pfam" id="PF03801"/>
    </source>
</evidence>
<keyword evidence="5 9" id="KW-0175">Coiled coil</keyword>
<keyword evidence="8" id="KW-0539">Nucleus</keyword>
<dbReference type="InterPro" id="IPR038273">
    <property type="entry name" value="Ndc80_sf"/>
</dbReference>
<accession>A0A6J0KIV4</accession>
<keyword evidence="3 8" id="KW-0132">Cell division</keyword>
<feature type="domain" description="Kinetochore protein Ndc80 CH" evidence="11">
    <location>
        <begin position="30"/>
        <end position="162"/>
    </location>
</feature>
<keyword evidence="12" id="KW-1185">Reference proteome</keyword>
<dbReference type="GO" id="GO:0051301">
    <property type="term" value="P:cell division"/>
    <property type="evidence" value="ECO:0007669"/>
    <property type="project" value="UniProtKB-UniRule"/>
</dbReference>
<evidence type="ECO:0000256" key="2">
    <source>
        <dbReference type="ARBA" id="ARBA00022454"/>
    </source>
</evidence>
<dbReference type="PANTHER" id="PTHR46681">
    <property type="entry name" value="KINETOCHORE PROTEIN NDC80 HOMOLOG"/>
    <property type="match status" value="1"/>
</dbReference>
<keyword evidence="7 8" id="KW-0137">Centromere</keyword>
<name>A0A6J0KIV4_RAPSA</name>
<keyword evidence="8" id="KW-0995">Kinetochore</keyword>
<comment type="subcellular location">
    <subcellularLocation>
        <location evidence="8">Chromosome</location>
        <location evidence="8">Centromere</location>
        <location evidence="8">Kinetochore</location>
    </subcellularLocation>
    <subcellularLocation>
        <location evidence="8">Nucleus</location>
    </subcellularLocation>
</comment>
<evidence type="ECO:0000313" key="12">
    <source>
        <dbReference type="Proteomes" id="UP000504610"/>
    </source>
</evidence>
<organism evidence="12 13">
    <name type="scientific">Raphanus sativus</name>
    <name type="common">Radish</name>
    <name type="synonym">Raphanus raphanistrum var. sativus</name>
    <dbReference type="NCBI Taxonomy" id="3726"/>
    <lineage>
        <taxon>Eukaryota</taxon>
        <taxon>Viridiplantae</taxon>
        <taxon>Streptophyta</taxon>
        <taxon>Embryophyta</taxon>
        <taxon>Tracheophyta</taxon>
        <taxon>Spermatophyta</taxon>
        <taxon>Magnoliopsida</taxon>
        <taxon>eudicotyledons</taxon>
        <taxon>Gunneridae</taxon>
        <taxon>Pentapetalae</taxon>
        <taxon>rosids</taxon>
        <taxon>malvids</taxon>
        <taxon>Brassicales</taxon>
        <taxon>Brassicaceae</taxon>
        <taxon>Brassiceae</taxon>
        <taxon>Raphanus</taxon>
    </lineage>
</organism>
<keyword evidence="4 8" id="KW-0498">Mitosis</keyword>
<dbReference type="KEGG" id="rsz:108818491"/>
<dbReference type="AlphaFoldDB" id="A0A6J0KIV4"/>
<dbReference type="InterPro" id="IPR055260">
    <property type="entry name" value="Ndc80_CH"/>
</dbReference>
<evidence type="ECO:0000256" key="4">
    <source>
        <dbReference type="ARBA" id="ARBA00022776"/>
    </source>
</evidence>